<evidence type="ECO:0000256" key="4">
    <source>
        <dbReference type="ARBA" id="ARBA00023186"/>
    </source>
</evidence>
<evidence type="ECO:0000313" key="7">
    <source>
        <dbReference type="Proteomes" id="UP000198882"/>
    </source>
</evidence>
<dbReference type="InterPro" id="IPR027410">
    <property type="entry name" value="TCP-1-like_intermed_sf"/>
</dbReference>
<dbReference type="GO" id="GO:0005524">
    <property type="term" value="F:ATP binding"/>
    <property type="evidence" value="ECO:0007669"/>
    <property type="project" value="UniProtKB-KW"/>
</dbReference>
<dbReference type="InterPro" id="IPR027413">
    <property type="entry name" value="GROEL-like_equatorial_sf"/>
</dbReference>
<dbReference type="STRING" id="1095776.SAMN04515672_3325"/>
<keyword evidence="7" id="KW-1185">Reference proteome</keyword>
<dbReference type="SUPFAM" id="SSF52029">
    <property type="entry name" value="GroEL apical domain-like"/>
    <property type="match status" value="1"/>
</dbReference>
<dbReference type="GO" id="GO:0140662">
    <property type="term" value="F:ATP-dependent protein folding chaperone"/>
    <property type="evidence" value="ECO:0007669"/>
    <property type="project" value="InterPro"/>
</dbReference>
<dbReference type="PANTHER" id="PTHR11353">
    <property type="entry name" value="CHAPERONIN"/>
    <property type="match status" value="1"/>
</dbReference>
<dbReference type="GO" id="GO:0051082">
    <property type="term" value="F:unfolded protein binding"/>
    <property type="evidence" value="ECO:0007669"/>
    <property type="project" value="InterPro"/>
</dbReference>
<dbReference type="InterPro" id="IPR027409">
    <property type="entry name" value="GroEL-like_apical_dom_sf"/>
</dbReference>
<dbReference type="GO" id="GO:0016887">
    <property type="term" value="F:ATP hydrolysis activity"/>
    <property type="evidence" value="ECO:0007669"/>
    <property type="project" value="InterPro"/>
</dbReference>
<accession>A0A1G9CWA5</accession>
<dbReference type="Gene3D" id="3.30.260.10">
    <property type="entry name" value="TCP-1-like chaperonin intermediate domain"/>
    <property type="match status" value="1"/>
</dbReference>
<dbReference type="InterPro" id="IPR002423">
    <property type="entry name" value="Cpn60/GroEL/TCP-1"/>
</dbReference>
<protein>
    <submittedName>
        <fullName evidence="6">Chaperonin GroEL (HSP60 family)</fullName>
    </submittedName>
</protein>
<reference evidence="7" key="1">
    <citation type="submission" date="2016-10" db="EMBL/GenBank/DDBJ databases">
        <authorList>
            <person name="Varghese N."/>
            <person name="Submissions S."/>
        </authorList>
    </citation>
    <scope>NUCLEOTIDE SEQUENCE [LARGE SCALE GENOMIC DNA]</scope>
    <source>
        <strain evidence="7">B4,CECT 8067,JCM 17497</strain>
    </source>
</reference>
<dbReference type="InterPro" id="IPR017998">
    <property type="entry name" value="Chaperone_TCP-1"/>
</dbReference>
<dbReference type="SUPFAM" id="SSF54849">
    <property type="entry name" value="GroEL-intermediate domain like"/>
    <property type="match status" value="1"/>
</dbReference>
<dbReference type="SUPFAM" id="SSF48592">
    <property type="entry name" value="GroEL equatorial domain-like"/>
    <property type="match status" value="1"/>
</dbReference>
<proteinExistence type="inferred from homology"/>
<keyword evidence="2 5" id="KW-0547">Nucleotide-binding</keyword>
<evidence type="ECO:0000313" key="6">
    <source>
        <dbReference type="EMBL" id="SDK55704.1"/>
    </source>
</evidence>
<dbReference type="PRINTS" id="PR00304">
    <property type="entry name" value="TCOMPLEXTCP1"/>
</dbReference>
<dbReference type="InterPro" id="IPR002194">
    <property type="entry name" value="Chaperonin_TCP-1_CS"/>
</dbReference>
<dbReference type="Gene3D" id="3.50.7.10">
    <property type="entry name" value="GroEL"/>
    <property type="match status" value="1"/>
</dbReference>
<sequence>MPDANASAAVSWEQLSAGETRSGIQQAAREMGELVRSTLGPLGADKMIVRRMDDDRLRTFVTNNGVAILEEFEGETDHPIANRFIALAEDHEDALGDGTTTTVLLASDLLTSGVDLIEAGVPPVDVIEGFSIGAQRTLEVWDEIGIPVADADRPTTRAAFDESVLERIAHSGMTNGRLGAWPLEQFADDVVDAVFRAWEPERDRVHIGYVSIEAIPGGDASSSSVIPGTLLPDDPMVAHLLPVDGDVLLVDGSLQPREITAGSVTVSADCADGFDDRETDGERIAASIADSNCAAVFATGDVTHEIGEQLAARGVVCFRNVKDSSIDVLSRVTGATIRGPVTPGEPATPDEFGRGTVRLREAQNDKTWLEVTAPDGVDPQTVGLVVRGGTESAADEAKRRITAGLNAVRAAIKRPVALPGGGAAEVEAARAVRQLAPRFDGREQLAVEEFATVLESIPQTLARNAGHDPIDALTELRTHHDAGHTHAGIDASGRIVEDTVTASDALDAQLIRTNNLAWSVEFANSLFRVDNVVFDTSPPIDLDEIGR</sequence>
<dbReference type="Proteomes" id="UP000198882">
    <property type="component" value="Unassembled WGS sequence"/>
</dbReference>
<dbReference type="EMBL" id="FNFE01000005">
    <property type="protein sequence ID" value="SDK55704.1"/>
    <property type="molecule type" value="Genomic_DNA"/>
</dbReference>
<dbReference type="Pfam" id="PF00118">
    <property type="entry name" value="Cpn60_TCP1"/>
    <property type="match status" value="1"/>
</dbReference>
<evidence type="ECO:0000256" key="5">
    <source>
        <dbReference type="RuleBase" id="RU004187"/>
    </source>
</evidence>
<dbReference type="RefSeq" id="WP_090309472.1">
    <property type="nucleotide sequence ID" value="NZ_FNFE01000005.1"/>
</dbReference>
<evidence type="ECO:0000256" key="1">
    <source>
        <dbReference type="ARBA" id="ARBA00008020"/>
    </source>
</evidence>
<comment type="similarity">
    <text evidence="1 5">Belongs to the TCP-1 chaperonin family.</text>
</comment>
<dbReference type="OrthoDB" id="199032at2157"/>
<name>A0A1G9CWA5_9EURY</name>
<keyword evidence="4 5" id="KW-0143">Chaperone</keyword>
<keyword evidence="3 5" id="KW-0067">ATP-binding</keyword>
<dbReference type="AlphaFoldDB" id="A0A1G9CWA5"/>
<evidence type="ECO:0000256" key="2">
    <source>
        <dbReference type="ARBA" id="ARBA00022741"/>
    </source>
</evidence>
<dbReference type="Gene3D" id="1.10.560.10">
    <property type="entry name" value="GroEL-like equatorial domain"/>
    <property type="match status" value="1"/>
</dbReference>
<evidence type="ECO:0000256" key="3">
    <source>
        <dbReference type="ARBA" id="ARBA00022840"/>
    </source>
</evidence>
<organism evidence="6 7">
    <name type="scientific">Natronorubrum texcoconense</name>
    <dbReference type="NCBI Taxonomy" id="1095776"/>
    <lineage>
        <taxon>Archaea</taxon>
        <taxon>Methanobacteriati</taxon>
        <taxon>Methanobacteriota</taxon>
        <taxon>Stenosarchaea group</taxon>
        <taxon>Halobacteria</taxon>
        <taxon>Halobacteriales</taxon>
        <taxon>Natrialbaceae</taxon>
        <taxon>Natronorubrum</taxon>
    </lineage>
</organism>
<gene>
    <name evidence="6" type="ORF">SAMN04515672_3325</name>
</gene>
<dbReference type="PROSITE" id="PS00750">
    <property type="entry name" value="TCP1_1"/>
    <property type="match status" value="1"/>
</dbReference>